<evidence type="ECO:0000256" key="7">
    <source>
        <dbReference type="ARBA" id="ARBA00038938"/>
    </source>
</evidence>
<evidence type="ECO:0000256" key="4">
    <source>
        <dbReference type="ARBA" id="ARBA00022727"/>
    </source>
</evidence>
<dbReference type="InterPro" id="IPR002125">
    <property type="entry name" value="CMP_dCMP_dom"/>
</dbReference>
<protein>
    <recommendedName>
        <fullName evidence="9">Deoxycytidylate deaminase</fullName>
        <ecNumber evidence="7">3.5.4.12</ecNumber>
    </recommendedName>
    <alternativeName>
        <fullName evidence="8">dCMP deaminase</fullName>
    </alternativeName>
</protein>
<dbReference type="GO" id="GO:0009165">
    <property type="term" value="P:nucleotide biosynthetic process"/>
    <property type="evidence" value="ECO:0007669"/>
    <property type="project" value="UniProtKB-KW"/>
</dbReference>
<comment type="similarity">
    <text evidence="2">Belongs to the cytidine and deoxycytidylate deaminase family.</text>
</comment>
<keyword evidence="6" id="KW-0862">Zinc</keyword>
<sequence length="391" mass="42513">MLIALIGPTFSGKTTVARYLIQRHAFTPVTVTDACCRPSPLESPSSSQSLAEAASNLDVDEAVGSLSFRSHADLLTHVTSHWRQNFVTKDLRCMEDISLGFDKRPFFLLVAIDASLFARAERARCWSGQDAFDWSKFAAEDHEEMHGISRQAREPKGHAPIALSKSTSTISNDGVSLVAQEALPSQSVARLVNGASGAAAMSGAEHSLWSLMNTAQVRVQNSRANLASLYAHLDDLDLVNAARLRPPWDSYFLSLCTLASLRSNCMKRRVGAVLVRSNRVLSTGYNGTAIGLLNCNQGGCPRCNGGAQGGTRLDECLCLHAEENALLECGRERGGAEGTVLYCNTCPCLRCAVKIVQVGVKEVVYELAYSMDDRSREIFRNAGVKFRQCHP</sequence>
<evidence type="ECO:0000256" key="9">
    <source>
        <dbReference type="ARBA" id="ARBA00071582"/>
    </source>
</evidence>
<dbReference type="FunFam" id="3.40.140.10:FF:000035">
    <property type="entry name" value="dCMP deaminase"/>
    <property type="match status" value="1"/>
</dbReference>
<evidence type="ECO:0000256" key="2">
    <source>
        <dbReference type="ARBA" id="ARBA00006576"/>
    </source>
</evidence>
<dbReference type="Pfam" id="PF00383">
    <property type="entry name" value="dCMP_cyt_deam_1"/>
    <property type="match status" value="1"/>
</dbReference>
<feature type="domain" description="CMP/dCMP-type deaminase" evidence="10">
    <location>
        <begin position="247"/>
        <end position="382"/>
    </location>
</feature>
<evidence type="ECO:0000313" key="11">
    <source>
        <dbReference type="EMBL" id="CEH13338.1"/>
    </source>
</evidence>
<evidence type="ECO:0000256" key="3">
    <source>
        <dbReference type="ARBA" id="ARBA00022723"/>
    </source>
</evidence>
<dbReference type="SUPFAM" id="SSF52540">
    <property type="entry name" value="P-loop containing nucleoside triphosphate hydrolases"/>
    <property type="match status" value="1"/>
</dbReference>
<dbReference type="GO" id="GO:0005737">
    <property type="term" value="C:cytoplasm"/>
    <property type="evidence" value="ECO:0007669"/>
    <property type="project" value="TreeGrafter"/>
</dbReference>
<keyword evidence="4" id="KW-0545">Nucleotide biosynthesis</keyword>
<organism evidence="11 12">
    <name type="scientific">Ceraceosorus bombacis</name>
    <dbReference type="NCBI Taxonomy" id="401625"/>
    <lineage>
        <taxon>Eukaryota</taxon>
        <taxon>Fungi</taxon>
        <taxon>Dikarya</taxon>
        <taxon>Basidiomycota</taxon>
        <taxon>Ustilaginomycotina</taxon>
        <taxon>Exobasidiomycetes</taxon>
        <taxon>Ceraceosorales</taxon>
        <taxon>Ceraceosoraceae</taxon>
        <taxon>Ceraceosorus</taxon>
    </lineage>
</organism>
<dbReference type="PANTHER" id="PTHR11086:SF18">
    <property type="entry name" value="DEOXYCYTIDYLATE DEAMINASE"/>
    <property type="match status" value="1"/>
</dbReference>
<reference evidence="11 12" key="1">
    <citation type="submission" date="2014-09" db="EMBL/GenBank/DDBJ databases">
        <authorList>
            <person name="Magalhaes I.L.F."/>
            <person name="Oliveira U."/>
            <person name="Santos F.R."/>
            <person name="Vidigal T.H.D.A."/>
            <person name="Brescovit A.D."/>
            <person name="Santos A.J."/>
        </authorList>
    </citation>
    <scope>NUCLEOTIDE SEQUENCE [LARGE SCALE GENOMIC DNA]</scope>
</reference>
<keyword evidence="3" id="KW-0479">Metal-binding</keyword>
<accession>A0A0N7L9B7</accession>
<evidence type="ECO:0000256" key="1">
    <source>
        <dbReference type="ARBA" id="ARBA00001947"/>
    </source>
</evidence>
<dbReference type="Proteomes" id="UP000054845">
    <property type="component" value="Unassembled WGS sequence"/>
</dbReference>
<dbReference type="CDD" id="cd01286">
    <property type="entry name" value="deoxycytidylate_deaminase"/>
    <property type="match status" value="1"/>
</dbReference>
<comment type="cofactor">
    <cofactor evidence="1">
        <name>Zn(2+)</name>
        <dbReference type="ChEBI" id="CHEBI:29105"/>
    </cofactor>
</comment>
<name>A0A0N7L9B7_9BASI</name>
<dbReference type="STRING" id="401625.A0A0N7L9B7"/>
<dbReference type="InterPro" id="IPR027417">
    <property type="entry name" value="P-loop_NTPase"/>
</dbReference>
<dbReference type="OrthoDB" id="6710946at2759"/>
<dbReference type="EC" id="3.5.4.12" evidence="7"/>
<dbReference type="Gene3D" id="3.40.50.300">
    <property type="entry name" value="P-loop containing nucleotide triphosphate hydrolases"/>
    <property type="match status" value="1"/>
</dbReference>
<dbReference type="InterPro" id="IPR035105">
    <property type="entry name" value="Deoxycytidylate_deaminase_dom"/>
</dbReference>
<dbReference type="GO" id="GO:0004132">
    <property type="term" value="F:dCMP deaminase activity"/>
    <property type="evidence" value="ECO:0007669"/>
    <property type="project" value="UniProtKB-EC"/>
</dbReference>
<keyword evidence="12" id="KW-1185">Reference proteome</keyword>
<dbReference type="EMBL" id="CCYA01000217">
    <property type="protein sequence ID" value="CEH13338.1"/>
    <property type="molecule type" value="Genomic_DNA"/>
</dbReference>
<dbReference type="PROSITE" id="PS00903">
    <property type="entry name" value="CYT_DCMP_DEAMINASES_1"/>
    <property type="match status" value="1"/>
</dbReference>
<dbReference type="AlphaFoldDB" id="A0A0N7L9B7"/>
<evidence type="ECO:0000256" key="8">
    <source>
        <dbReference type="ARBA" id="ARBA00041763"/>
    </source>
</evidence>
<dbReference type="PANTHER" id="PTHR11086">
    <property type="entry name" value="DEOXYCYTIDYLATE DEAMINASE-RELATED"/>
    <property type="match status" value="1"/>
</dbReference>
<proteinExistence type="inferred from homology"/>
<dbReference type="InterPro" id="IPR016192">
    <property type="entry name" value="APOBEC/CMP_deaminase_Zn-bd"/>
</dbReference>
<evidence type="ECO:0000256" key="5">
    <source>
        <dbReference type="ARBA" id="ARBA00022801"/>
    </source>
</evidence>
<evidence type="ECO:0000259" key="10">
    <source>
        <dbReference type="PROSITE" id="PS51747"/>
    </source>
</evidence>
<dbReference type="PROSITE" id="PS51747">
    <property type="entry name" value="CYT_DCMP_DEAMINASES_2"/>
    <property type="match status" value="1"/>
</dbReference>
<evidence type="ECO:0000313" key="12">
    <source>
        <dbReference type="Proteomes" id="UP000054845"/>
    </source>
</evidence>
<dbReference type="InterPro" id="IPR015517">
    <property type="entry name" value="dCMP_deaminase-rel"/>
</dbReference>
<dbReference type="InterPro" id="IPR016193">
    <property type="entry name" value="Cytidine_deaminase-like"/>
</dbReference>
<dbReference type="SUPFAM" id="SSF53927">
    <property type="entry name" value="Cytidine deaminase-like"/>
    <property type="match status" value="1"/>
</dbReference>
<dbReference type="Gene3D" id="3.40.140.10">
    <property type="entry name" value="Cytidine Deaminase, domain 2"/>
    <property type="match status" value="1"/>
</dbReference>
<keyword evidence="5" id="KW-0378">Hydrolase</keyword>
<evidence type="ECO:0000256" key="6">
    <source>
        <dbReference type="ARBA" id="ARBA00022833"/>
    </source>
</evidence>
<dbReference type="GO" id="GO:0008270">
    <property type="term" value="F:zinc ion binding"/>
    <property type="evidence" value="ECO:0007669"/>
    <property type="project" value="InterPro"/>
</dbReference>